<gene>
    <name evidence="1" type="ORF">SDC9_48483</name>
</gene>
<dbReference type="EMBL" id="VSSQ01000855">
    <property type="protein sequence ID" value="MPM02238.1"/>
    <property type="molecule type" value="Genomic_DNA"/>
</dbReference>
<dbReference type="AlphaFoldDB" id="A0A644WFG9"/>
<protein>
    <submittedName>
        <fullName evidence="1">Uncharacterized protein</fullName>
    </submittedName>
</protein>
<name>A0A644WFG9_9ZZZZ</name>
<accession>A0A644WFG9</accession>
<organism evidence="1">
    <name type="scientific">bioreactor metagenome</name>
    <dbReference type="NCBI Taxonomy" id="1076179"/>
    <lineage>
        <taxon>unclassified sequences</taxon>
        <taxon>metagenomes</taxon>
        <taxon>ecological metagenomes</taxon>
    </lineage>
</organism>
<sequence>MTFTLLLGAFAAEATMLPTRVANPVTVVTHPSAVAPPPARESNIAGSAAL</sequence>
<proteinExistence type="predicted"/>
<comment type="caution">
    <text evidence="1">The sequence shown here is derived from an EMBL/GenBank/DDBJ whole genome shotgun (WGS) entry which is preliminary data.</text>
</comment>
<evidence type="ECO:0000313" key="1">
    <source>
        <dbReference type="EMBL" id="MPM02238.1"/>
    </source>
</evidence>
<reference evidence="1" key="1">
    <citation type="submission" date="2019-08" db="EMBL/GenBank/DDBJ databases">
        <authorList>
            <person name="Kucharzyk K."/>
            <person name="Murdoch R.W."/>
            <person name="Higgins S."/>
            <person name="Loffler F."/>
        </authorList>
    </citation>
    <scope>NUCLEOTIDE SEQUENCE</scope>
</reference>